<organism evidence="1 2">
    <name type="scientific">Panagrolaimus sp. JU765</name>
    <dbReference type="NCBI Taxonomy" id="591449"/>
    <lineage>
        <taxon>Eukaryota</taxon>
        <taxon>Metazoa</taxon>
        <taxon>Ecdysozoa</taxon>
        <taxon>Nematoda</taxon>
        <taxon>Chromadorea</taxon>
        <taxon>Rhabditida</taxon>
        <taxon>Tylenchina</taxon>
        <taxon>Panagrolaimomorpha</taxon>
        <taxon>Panagrolaimoidea</taxon>
        <taxon>Panagrolaimidae</taxon>
        <taxon>Panagrolaimus</taxon>
    </lineage>
</organism>
<sequence>MRPPPFIDDSEPTSEPEAQMLLPAPPKRYSTDDDDIEQARGDQSSDLFVDDMENMEFQQLIEDVDELEIGRGGEGGDLIENEEEVHETVMLVDDIQPLPPAEGNIKIFELF</sequence>
<evidence type="ECO:0000313" key="1">
    <source>
        <dbReference type="Proteomes" id="UP000887576"/>
    </source>
</evidence>
<accession>A0AC34QB56</accession>
<dbReference type="Proteomes" id="UP000887576">
    <property type="component" value="Unplaced"/>
</dbReference>
<dbReference type="WBParaSite" id="JU765_v2.g14515.t1">
    <property type="protein sequence ID" value="JU765_v2.g14515.t1"/>
    <property type="gene ID" value="JU765_v2.g14515"/>
</dbReference>
<evidence type="ECO:0000313" key="2">
    <source>
        <dbReference type="WBParaSite" id="JU765_v2.g14515.t1"/>
    </source>
</evidence>
<protein>
    <submittedName>
        <fullName evidence="2">Histone deacetylase interacting domain-containing protein</fullName>
    </submittedName>
</protein>
<reference evidence="2" key="1">
    <citation type="submission" date="2022-11" db="UniProtKB">
        <authorList>
            <consortium name="WormBaseParasite"/>
        </authorList>
    </citation>
    <scope>IDENTIFICATION</scope>
</reference>
<proteinExistence type="predicted"/>
<name>A0AC34QB56_9BILA</name>